<dbReference type="EMBL" id="DS028093">
    <property type="protein sequence ID" value="KMP00200.1"/>
    <property type="molecule type" value="Genomic_DNA"/>
</dbReference>
<gene>
    <name evidence="1" type="ORF">CIRG_00342</name>
</gene>
<organism evidence="1 2">
    <name type="scientific">Coccidioides immitis RMSCC 2394</name>
    <dbReference type="NCBI Taxonomy" id="404692"/>
    <lineage>
        <taxon>Eukaryota</taxon>
        <taxon>Fungi</taxon>
        <taxon>Dikarya</taxon>
        <taxon>Ascomycota</taxon>
        <taxon>Pezizomycotina</taxon>
        <taxon>Eurotiomycetes</taxon>
        <taxon>Eurotiomycetidae</taxon>
        <taxon>Onygenales</taxon>
        <taxon>Onygenaceae</taxon>
        <taxon>Coccidioides</taxon>
    </lineage>
</organism>
<accession>A0A0J6XXN8</accession>
<evidence type="ECO:0000313" key="2">
    <source>
        <dbReference type="Proteomes" id="UP000054565"/>
    </source>
</evidence>
<dbReference type="AlphaFoldDB" id="A0A0J6XXN8"/>
<reference evidence="2" key="1">
    <citation type="journal article" date="2010" name="Genome Res.">
        <title>Population genomic sequencing of Coccidioides fungi reveals recent hybridization and transposon control.</title>
        <authorList>
            <person name="Neafsey D.E."/>
            <person name="Barker B.M."/>
            <person name="Sharpton T.J."/>
            <person name="Stajich J.E."/>
            <person name="Park D.J."/>
            <person name="Whiston E."/>
            <person name="Hung C.-Y."/>
            <person name="McMahan C."/>
            <person name="White J."/>
            <person name="Sykes S."/>
            <person name="Heiman D."/>
            <person name="Young S."/>
            <person name="Zeng Q."/>
            <person name="Abouelleil A."/>
            <person name="Aftuck L."/>
            <person name="Bessette D."/>
            <person name="Brown A."/>
            <person name="FitzGerald M."/>
            <person name="Lui A."/>
            <person name="Macdonald J.P."/>
            <person name="Priest M."/>
            <person name="Orbach M.J."/>
            <person name="Galgiani J.N."/>
            <person name="Kirkland T.N."/>
            <person name="Cole G.T."/>
            <person name="Birren B.W."/>
            <person name="Henn M.R."/>
            <person name="Taylor J.W."/>
            <person name="Rounsley S.D."/>
        </authorList>
    </citation>
    <scope>NUCLEOTIDE SEQUENCE [LARGE SCALE GENOMIC DNA]</scope>
    <source>
        <strain evidence="2">RMSCC 2394</strain>
    </source>
</reference>
<proteinExistence type="predicted"/>
<sequence length="166" mass="18439">MSGRPFHRPARKVVGTKQINIAPEALSWTAQEMDGQTYVSKQQAHQFADWSSNNKACLLQFSSCAQNEYRHVKVYHWSSSGPLNFNPSSSMAFSIGSVLNIGVFAATARRHEYGRAGEIPTGRIWLLSRLRVASTIPQENHMRINASTSHGKSFASFHCGEQLICA</sequence>
<name>A0A0J6XXN8_COCIT</name>
<evidence type="ECO:0000313" key="1">
    <source>
        <dbReference type="EMBL" id="KMP00200.1"/>
    </source>
</evidence>
<dbReference type="Proteomes" id="UP000054565">
    <property type="component" value="Unassembled WGS sequence"/>
</dbReference>
<protein>
    <submittedName>
        <fullName evidence="1">Uncharacterized protein</fullName>
    </submittedName>
</protein>